<dbReference type="Pfam" id="PF17917">
    <property type="entry name" value="RT_RNaseH"/>
    <property type="match status" value="1"/>
</dbReference>
<keyword evidence="5" id="KW-0645">Protease</keyword>
<dbReference type="Gene3D" id="3.10.20.370">
    <property type="match status" value="1"/>
</dbReference>
<dbReference type="GO" id="GO:0003964">
    <property type="term" value="F:RNA-directed DNA polymerase activity"/>
    <property type="evidence" value="ECO:0007669"/>
    <property type="project" value="UniProtKB-KW"/>
</dbReference>
<dbReference type="InterPro" id="IPR041373">
    <property type="entry name" value="RT_RNaseH"/>
</dbReference>
<dbReference type="GO" id="GO:0006310">
    <property type="term" value="P:DNA recombination"/>
    <property type="evidence" value="ECO:0007669"/>
    <property type="project" value="UniProtKB-KW"/>
</dbReference>
<dbReference type="InterPro" id="IPR016197">
    <property type="entry name" value="Chromo-like_dom_sf"/>
</dbReference>
<sequence length="1102" mass="123686">MNKDQSLEMNAFIDSGADGSFIDADLVEQLGLSKEQLPEAIEATTLNGSSLARITMRTEPVKMLLSGNHSEFISFFILSSPHVPLVLGYPWLKEHNPSFDWVTGKITSWSIDCHANCLRTACSPAVSSQVSASAPPDLSLVPETYHELGEVFSKQKAQSLPPHRPYDCAINLFPGAAFPKGRLYSISRPEREALETYIKESLAASLIRPSSSPLGAGFFFVSKKDGSLRPCIDYQGLNDITVKNKYPLPLMSSAFDSLQGATVFTKLDLRNAYHLVRIKEGDEWLTGFNTPMGHFEYQVMLFGLTNAPAVFQSMVNDVLRDMIGIFVFVYLDDIVIFSKELSSHVQHVKQVLQRLLENRLFVKAEKCDFHAHMTSFLGYIISRGEIKMDQEKVRAVRDWVQPGTRLQLQRFLGFANFYRRFIRDYSRVAAPLTVLTSCTRKFCWSPEADRAFLDLKSRFTNAPILSQPDTSRQFVVEVDASDVGVGAILSQRSSTDGKLHPCAFYSCRLSPAERNYDVGNRELLAVKLALEEWRHWLEGAEQPFVVWTDHKNLAYVQSAKRLNSRQARWALFFGGFNFSLTFRPGSKNGKADALSRMFSKTEESGGKTETILPQNVVVGAVTWRIEEEVMAALRTQPGPDNGPPGRLFVPESVRSAVLQWSHASKIACHPGVARTMALLRRRFWWPAMGEDTRRFVAACPVCAQNKSTNRASSGLLHPLPIPRRPWSHLALDFVTGLPSSVGNTVILTIVDRFSKFAHFVPLSKLPSATETSEILVREVFRVHGLPCDIVSDRGPQFTSAVWKSFCLAIGATVSLTSGFHPQSNGQAERANQKMESTLRCLVSSDPTSWSSQLPWVEYAHNTLPSYATGMSPFQCLYGYQPPLFPSQERDLSVPSVQTHIRRCHRTWHRARKALKVSDRYQIQANRRRIPAPAYTVGDKVWLATRDLPLRTESRKLSPKFIGPFVVEKIINPVVVRLKLPATLRVHPTFHVSCLKPVLLSPLLPPPPRPPPPRMIGGGPVYTVRRIMDSRRRGRGFQYLVDWEGYGPEERSWIPRRQILDDDLLRDFYRLHPGAPGSLPGGVRRRGGTGSCFYTCIACCLGF</sequence>
<dbReference type="EC" id="2.7.7.49" evidence="4"/>
<dbReference type="InterPro" id="IPR056924">
    <property type="entry name" value="SH3_Tf2-1"/>
</dbReference>
<keyword evidence="7" id="KW-0548">Nucleotidyltransferase</keyword>
<keyword evidence="10" id="KW-0064">Aspartyl protease</keyword>
<accession>A0A8C7MUT8</accession>
<dbReference type="FunFam" id="3.30.70.270:FF:000020">
    <property type="entry name" value="Transposon Tf2-6 polyprotein-like Protein"/>
    <property type="match status" value="1"/>
</dbReference>
<dbReference type="Gene3D" id="3.10.10.10">
    <property type="entry name" value="HIV Type 1 Reverse Transcriptase, subunit A, domain 1"/>
    <property type="match status" value="1"/>
</dbReference>
<evidence type="ECO:0000259" key="22">
    <source>
        <dbReference type="PROSITE" id="PS50994"/>
    </source>
</evidence>
<feature type="domain" description="Integrase catalytic" evidence="22">
    <location>
        <begin position="721"/>
        <end position="880"/>
    </location>
</feature>
<dbReference type="FunFam" id="3.30.420.10:FF:000032">
    <property type="entry name" value="Retrovirus-related Pol polyprotein from transposon 297-like Protein"/>
    <property type="match status" value="1"/>
</dbReference>
<dbReference type="CDD" id="cd00303">
    <property type="entry name" value="retropepsin_like"/>
    <property type="match status" value="1"/>
</dbReference>
<feature type="domain" description="Chromo" evidence="20">
    <location>
        <begin position="1021"/>
        <end position="1069"/>
    </location>
</feature>
<name>A0A8C7MUT8_ONCKI</name>
<dbReference type="GO" id="GO:0004523">
    <property type="term" value="F:RNA-DNA hybrid ribonuclease activity"/>
    <property type="evidence" value="ECO:0007669"/>
    <property type="project" value="UniProtKB-EC"/>
</dbReference>
<evidence type="ECO:0000256" key="5">
    <source>
        <dbReference type="ARBA" id="ARBA00022670"/>
    </source>
</evidence>
<dbReference type="SUPFAM" id="SSF56672">
    <property type="entry name" value="DNA/RNA polymerases"/>
    <property type="match status" value="1"/>
</dbReference>
<dbReference type="SUPFAM" id="SSF54160">
    <property type="entry name" value="Chromo domain-like"/>
    <property type="match status" value="1"/>
</dbReference>
<evidence type="ECO:0000256" key="16">
    <source>
        <dbReference type="ARBA" id="ARBA00022932"/>
    </source>
</evidence>
<dbReference type="GO" id="GO:0015074">
    <property type="term" value="P:DNA integration"/>
    <property type="evidence" value="ECO:0007669"/>
    <property type="project" value="UniProtKB-KW"/>
</dbReference>
<dbReference type="GO" id="GO:0003677">
    <property type="term" value="F:DNA binding"/>
    <property type="evidence" value="ECO:0007669"/>
    <property type="project" value="UniProtKB-KW"/>
</dbReference>
<dbReference type="CDD" id="cd01647">
    <property type="entry name" value="RT_LTR"/>
    <property type="match status" value="1"/>
</dbReference>
<keyword evidence="16" id="KW-0239">DNA-directed DNA polymerase</keyword>
<keyword evidence="18" id="KW-0233">DNA recombination</keyword>
<dbReference type="InterPro" id="IPR043128">
    <property type="entry name" value="Rev_trsase/Diguanyl_cyclase"/>
</dbReference>
<keyword evidence="6" id="KW-0808">Transferase</keyword>
<evidence type="ECO:0000256" key="14">
    <source>
        <dbReference type="ARBA" id="ARBA00022908"/>
    </source>
</evidence>
<keyword evidence="14" id="KW-0229">DNA integration</keyword>
<dbReference type="Pfam" id="PF17921">
    <property type="entry name" value="Integrase_H2C2"/>
    <property type="match status" value="1"/>
</dbReference>
<keyword evidence="11" id="KW-0255">Endonuclease</keyword>
<dbReference type="FunFam" id="3.10.20.370:FF:000003">
    <property type="entry name" value="Transposon Tf2-6 polyprotein"/>
    <property type="match status" value="1"/>
</dbReference>
<dbReference type="GO" id="GO:0004190">
    <property type="term" value="F:aspartic-type endopeptidase activity"/>
    <property type="evidence" value="ECO:0007669"/>
    <property type="project" value="UniProtKB-KW"/>
</dbReference>
<evidence type="ECO:0000256" key="1">
    <source>
        <dbReference type="ARBA" id="ARBA00004123"/>
    </source>
</evidence>
<dbReference type="InterPro" id="IPR012337">
    <property type="entry name" value="RNaseH-like_sf"/>
</dbReference>
<dbReference type="SUPFAM" id="SSF53098">
    <property type="entry name" value="Ribonuclease H-like"/>
    <property type="match status" value="1"/>
</dbReference>
<feature type="domain" description="Reverse transcriptase" evidence="21">
    <location>
        <begin position="202"/>
        <end position="381"/>
    </location>
</feature>
<dbReference type="Gene3D" id="2.40.50.40">
    <property type="match status" value="1"/>
</dbReference>
<dbReference type="InterPro" id="IPR041588">
    <property type="entry name" value="Integrase_H2C2"/>
</dbReference>
<dbReference type="InterPro" id="IPR001584">
    <property type="entry name" value="Integrase_cat-core"/>
</dbReference>
<dbReference type="Gene3D" id="3.30.420.10">
    <property type="entry name" value="Ribonuclease H-like superfamily/Ribonuclease H"/>
    <property type="match status" value="1"/>
</dbReference>
<dbReference type="Pfam" id="PF00385">
    <property type="entry name" value="Chromo"/>
    <property type="match status" value="1"/>
</dbReference>
<proteinExistence type="inferred from homology"/>
<dbReference type="PANTHER" id="PTHR37984">
    <property type="entry name" value="PROTEIN CBG26694"/>
    <property type="match status" value="1"/>
</dbReference>
<dbReference type="GeneTree" id="ENSGT01060000248608"/>
<dbReference type="Gene3D" id="1.10.340.70">
    <property type="match status" value="1"/>
</dbReference>
<evidence type="ECO:0000256" key="17">
    <source>
        <dbReference type="ARBA" id="ARBA00023125"/>
    </source>
</evidence>
<dbReference type="GO" id="GO:0046872">
    <property type="term" value="F:metal ion binding"/>
    <property type="evidence" value="ECO:0007669"/>
    <property type="project" value="UniProtKB-KW"/>
</dbReference>
<comment type="similarity">
    <text evidence="2">Belongs to the beta type-B retroviral polymerase family. HERV class-II K(HML-2) pol subfamily.</text>
</comment>
<dbReference type="GO" id="GO:0005634">
    <property type="term" value="C:nucleus"/>
    <property type="evidence" value="ECO:0007669"/>
    <property type="project" value="UniProtKB-SubCell"/>
</dbReference>
<dbReference type="InterPro" id="IPR036397">
    <property type="entry name" value="RNaseH_sf"/>
</dbReference>
<dbReference type="GO" id="GO:0006508">
    <property type="term" value="P:proteolysis"/>
    <property type="evidence" value="ECO:0007669"/>
    <property type="project" value="UniProtKB-KW"/>
</dbReference>
<keyword evidence="8" id="KW-0540">Nuclease</keyword>
<dbReference type="AlphaFoldDB" id="A0A8C7MUT8"/>
<keyword evidence="9" id="KW-0479">Metal-binding</keyword>
<evidence type="ECO:0000256" key="8">
    <source>
        <dbReference type="ARBA" id="ARBA00022722"/>
    </source>
</evidence>
<dbReference type="InterPro" id="IPR043502">
    <property type="entry name" value="DNA/RNA_pol_sf"/>
</dbReference>
<evidence type="ECO:0000259" key="21">
    <source>
        <dbReference type="PROSITE" id="PS50878"/>
    </source>
</evidence>
<evidence type="ECO:0000256" key="12">
    <source>
        <dbReference type="ARBA" id="ARBA00022801"/>
    </source>
</evidence>
<keyword evidence="24" id="KW-1185">Reference proteome</keyword>
<organism evidence="23 24">
    <name type="scientific">Oncorhynchus kisutch</name>
    <name type="common">Coho salmon</name>
    <name type="synonym">Salmo kisutch</name>
    <dbReference type="NCBI Taxonomy" id="8019"/>
    <lineage>
        <taxon>Eukaryota</taxon>
        <taxon>Metazoa</taxon>
        <taxon>Chordata</taxon>
        <taxon>Craniata</taxon>
        <taxon>Vertebrata</taxon>
        <taxon>Euteleostomi</taxon>
        <taxon>Actinopterygii</taxon>
        <taxon>Neopterygii</taxon>
        <taxon>Teleostei</taxon>
        <taxon>Protacanthopterygii</taxon>
        <taxon>Salmoniformes</taxon>
        <taxon>Salmonidae</taxon>
        <taxon>Salmoninae</taxon>
        <taxon>Oncorhynchus</taxon>
    </lineage>
</organism>
<dbReference type="SMART" id="SM00298">
    <property type="entry name" value="CHROMO"/>
    <property type="match status" value="1"/>
</dbReference>
<protein>
    <recommendedName>
        <fullName evidence="19">Gypsy retrotransposon integrase-like protein 1</fullName>
        <ecNumber evidence="4">2.7.7.49</ecNumber>
        <ecNumber evidence="3">3.1.26.4</ecNumber>
    </recommendedName>
</protein>
<dbReference type="Proteomes" id="UP000694557">
    <property type="component" value="Unassembled WGS sequence"/>
</dbReference>
<comment type="subcellular location">
    <subcellularLocation>
        <location evidence="1">Nucleus</location>
    </subcellularLocation>
</comment>
<evidence type="ECO:0000256" key="15">
    <source>
        <dbReference type="ARBA" id="ARBA00022918"/>
    </source>
</evidence>
<dbReference type="Pfam" id="PF24626">
    <property type="entry name" value="SH3_Tf2-1"/>
    <property type="match status" value="1"/>
</dbReference>
<evidence type="ECO:0000313" key="24">
    <source>
        <dbReference type="Proteomes" id="UP000694557"/>
    </source>
</evidence>
<dbReference type="InterPro" id="IPR000953">
    <property type="entry name" value="Chromo/chromo_shadow_dom"/>
</dbReference>
<keyword evidence="12" id="KW-0378">Hydrolase</keyword>
<dbReference type="InterPro" id="IPR050951">
    <property type="entry name" value="Retrovirus_Pol_polyprotein"/>
</dbReference>
<dbReference type="GO" id="GO:0003887">
    <property type="term" value="F:DNA-directed DNA polymerase activity"/>
    <property type="evidence" value="ECO:0007669"/>
    <property type="project" value="UniProtKB-KW"/>
</dbReference>
<dbReference type="Pfam" id="PF13650">
    <property type="entry name" value="Asp_protease_2"/>
    <property type="match status" value="1"/>
</dbReference>
<evidence type="ECO:0000256" key="7">
    <source>
        <dbReference type="ARBA" id="ARBA00022695"/>
    </source>
</evidence>
<reference evidence="23" key="1">
    <citation type="submission" date="2025-08" db="UniProtKB">
        <authorList>
            <consortium name="Ensembl"/>
        </authorList>
    </citation>
    <scope>IDENTIFICATION</scope>
</reference>
<dbReference type="PROSITE" id="PS50994">
    <property type="entry name" value="INTEGRASE"/>
    <property type="match status" value="1"/>
</dbReference>
<evidence type="ECO:0000256" key="13">
    <source>
        <dbReference type="ARBA" id="ARBA00022842"/>
    </source>
</evidence>
<dbReference type="PANTHER" id="PTHR37984:SF5">
    <property type="entry name" value="PROTEIN NYNRIN-LIKE"/>
    <property type="match status" value="1"/>
</dbReference>
<dbReference type="Ensembl" id="ENSOKIT00005086301.1">
    <property type="protein sequence ID" value="ENSOKIP00005080992.1"/>
    <property type="gene ID" value="ENSOKIG00005034954.1"/>
</dbReference>
<evidence type="ECO:0000256" key="19">
    <source>
        <dbReference type="ARBA" id="ARBA00039658"/>
    </source>
</evidence>
<keyword evidence="15" id="KW-0695">RNA-directed DNA polymerase</keyword>
<dbReference type="FunFam" id="1.10.340.70:FF:000001">
    <property type="entry name" value="Retrovirus-related Pol polyprotein from transposon gypsy-like Protein"/>
    <property type="match status" value="1"/>
</dbReference>
<dbReference type="Gene3D" id="2.40.70.10">
    <property type="entry name" value="Acid Proteases"/>
    <property type="match status" value="1"/>
</dbReference>
<evidence type="ECO:0000259" key="20">
    <source>
        <dbReference type="PROSITE" id="PS50013"/>
    </source>
</evidence>
<evidence type="ECO:0000256" key="4">
    <source>
        <dbReference type="ARBA" id="ARBA00012493"/>
    </source>
</evidence>
<evidence type="ECO:0000256" key="3">
    <source>
        <dbReference type="ARBA" id="ARBA00012180"/>
    </source>
</evidence>
<dbReference type="SUPFAM" id="SSF50630">
    <property type="entry name" value="Acid proteases"/>
    <property type="match status" value="1"/>
</dbReference>
<dbReference type="PROSITE" id="PS50013">
    <property type="entry name" value="CHROMO_2"/>
    <property type="match status" value="1"/>
</dbReference>
<keyword evidence="17" id="KW-0238">DNA-binding</keyword>
<reference evidence="23" key="2">
    <citation type="submission" date="2025-09" db="UniProtKB">
        <authorList>
            <consortium name="Ensembl"/>
        </authorList>
    </citation>
    <scope>IDENTIFICATION</scope>
</reference>
<dbReference type="CDD" id="cd09274">
    <property type="entry name" value="RNase_HI_RT_Ty3"/>
    <property type="match status" value="1"/>
</dbReference>
<evidence type="ECO:0000256" key="10">
    <source>
        <dbReference type="ARBA" id="ARBA00022750"/>
    </source>
</evidence>
<dbReference type="Gene3D" id="3.30.70.270">
    <property type="match status" value="2"/>
</dbReference>
<keyword evidence="13" id="KW-0460">Magnesium</keyword>
<dbReference type="Pfam" id="PF00665">
    <property type="entry name" value="rve"/>
    <property type="match status" value="1"/>
</dbReference>
<dbReference type="EC" id="3.1.26.4" evidence="3"/>
<evidence type="ECO:0000256" key="18">
    <source>
        <dbReference type="ARBA" id="ARBA00023172"/>
    </source>
</evidence>
<dbReference type="InterPro" id="IPR000477">
    <property type="entry name" value="RT_dom"/>
</dbReference>
<dbReference type="Pfam" id="PF00078">
    <property type="entry name" value="RVT_1"/>
    <property type="match status" value="1"/>
</dbReference>
<dbReference type="InterPro" id="IPR023780">
    <property type="entry name" value="Chromo_domain"/>
</dbReference>
<evidence type="ECO:0000256" key="6">
    <source>
        <dbReference type="ARBA" id="ARBA00022679"/>
    </source>
</evidence>
<dbReference type="PROSITE" id="PS50878">
    <property type="entry name" value="RT_POL"/>
    <property type="match status" value="1"/>
</dbReference>
<evidence type="ECO:0000313" key="23">
    <source>
        <dbReference type="Ensembl" id="ENSOKIP00005080992.1"/>
    </source>
</evidence>
<evidence type="ECO:0000256" key="9">
    <source>
        <dbReference type="ARBA" id="ARBA00022723"/>
    </source>
</evidence>
<dbReference type="InterPro" id="IPR021109">
    <property type="entry name" value="Peptidase_aspartic_dom_sf"/>
</dbReference>
<evidence type="ECO:0000256" key="11">
    <source>
        <dbReference type="ARBA" id="ARBA00022759"/>
    </source>
</evidence>
<evidence type="ECO:0000256" key="2">
    <source>
        <dbReference type="ARBA" id="ARBA00010879"/>
    </source>
</evidence>